<dbReference type="EMBL" id="CP042266">
    <property type="protein sequence ID" value="QDY76799.1"/>
    <property type="molecule type" value="Genomic_DNA"/>
</dbReference>
<keyword evidence="2" id="KW-1185">Reference proteome</keyword>
<accession>A0A5B8IHI2</accession>
<dbReference type="AlphaFoldDB" id="A0A5B8IHI2"/>
<dbReference type="RefSeq" id="WP_146480090.1">
    <property type="nucleotide sequence ID" value="NZ_CP042266.1"/>
</dbReference>
<evidence type="ECO:0000313" key="1">
    <source>
        <dbReference type="EMBL" id="QDY76799.1"/>
    </source>
</evidence>
<organism evidence="1 2">
    <name type="scientific">Streptomyces qinzhouensis</name>
    <dbReference type="NCBI Taxonomy" id="2599401"/>
    <lineage>
        <taxon>Bacteria</taxon>
        <taxon>Bacillati</taxon>
        <taxon>Actinomycetota</taxon>
        <taxon>Actinomycetes</taxon>
        <taxon>Kitasatosporales</taxon>
        <taxon>Streptomycetaceae</taxon>
        <taxon>Streptomyces</taxon>
    </lineage>
</organism>
<dbReference type="OrthoDB" id="4535590at2"/>
<name>A0A5B8IHI2_9ACTN</name>
<reference evidence="1 2" key="1">
    <citation type="submission" date="2019-07" db="EMBL/GenBank/DDBJ databases">
        <authorList>
            <person name="Zhu P."/>
        </authorList>
    </citation>
    <scope>NUCLEOTIDE SEQUENCE [LARGE SCALE GENOMIC DNA]</scope>
    <source>
        <strain evidence="1 2">SSL-25</strain>
    </source>
</reference>
<dbReference type="KEGG" id="sqz:FQU76_09940"/>
<evidence type="ECO:0000313" key="2">
    <source>
        <dbReference type="Proteomes" id="UP000320580"/>
    </source>
</evidence>
<gene>
    <name evidence="1" type="ORF">FQU76_09940</name>
</gene>
<proteinExistence type="predicted"/>
<dbReference type="Proteomes" id="UP000320580">
    <property type="component" value="Chromosome"/>
</dbReference>
<sequence length="227" mass="25950">MSHVPSRLMAALDALDHAFASEAPLPVVGCSYCYSEQDFAALSGPLHLISDDLLSHVASEGPDHWDNPSRLYRRLVPRIVRLLVTDQLHIDEELIASRLLQVEWTTWDTRLTGALSEVWSAWWEDTLHTHPSPVSIRETLSFLTVVTNDIRPWLNIWTATHHPAADAHLADFIDDVLFEWEITDLRMGFYGEYHATPELLPWLLTDIHDRAADARLDDPYLLDPETR</sequence>
<protein>
    <submittedName>
        <fullName evidence="1">Uncharacterized protein</fullName>
    </submittedName>
</protein>